<evidence type="ECO:0000313" key="3">
    <source>
        <dbReference type="Proteomes" id="UP000299102"/>
    </source>
</evidence>
<reference evidence="2 3" key="1">
    <citation type="journal article" date="2019" name="Commun. Biol.">
        <title>The bagworm genome reveals a unique fibroin gene that provides high tensile strength.</title>
        <authorList>
            <person name="Kono N."/>
            <person name="Nakamura H."/>
            <person name="Ohtoshi R."/>
            <person name="Tomita M."/>
            <person name="Numata K."/>
            <person name="Arakawa K."/>
        </authorList>
    </citation>
    <scope>NUCLEOTIDE SEQUENCE [LARGE SCALE GENOMIC DNA]</scope>
</reference>
<evidence type="ECO:0000256" key="1">
    <source>
        <dbReference type="SAM" id="MobiDB-lite"/>
    </source>
</evidence>
<dbReference type="EMBL" id="BGZK01001825">
    <property type="protein sequence ID" value="GBP86939.1"/>
    <property type="molecule type" value="Genomic_DNA"/>
</dbReference>
<gene>
    <name evidence="2" type="ORF">EVAR_60921_1</name>
</gene>
<accession>A0A4C1ZJ64</accession>
<comment type="caution">
    <text evidence="2">The sequence shown here is derived from an EMBL/GenBank/DDBJ whole genome shotgun (WGS) entry which is preliminary data.</text>
</comment>
<protein>
    <submittedName>
        <fullName evidence="2">Uncharacterized protein</fullName>
    </submittedName>
</protein>
<name>A0A4C1ZJ64_EUMVA</name>
<feature type="region of interest" description="Disordered" evidence="1">
    <location>
        <begin position="142"/>
        <end position="172"/>
    </location>
</feature>
<evidence type="ECO:0000313" key="2">
    <source>
        <dbReference type="EMBL" id="GBP86939.1"/>
    </source>
</evidence>
<dbReference type="Proteomes" id="UP000299102">
    <property type="component" value="Unassembled WGS sequence"/>
</dbReference>
<proteinExistence type="predicted"/>
<dbReference type="AlphaFoldDB" id="A0A4C1ZJ64"/>
<organism evidence="2 3">
    <name type="scientific">Eumeta variegata</name>
    <name type="common">Bagworm moth</name>
    <name type="synonym">Eumeta japonica</name>
    <dbReference type="NCBI Taxonomy" id="151549"/>
    <lineage>
        <taxon>Eukaryota</taxon>
        <taxon>Metazoa</taxon>
        <taxon>Ecdysozoa</taxon>
        <taxon>Arthropoda</taxon>
        <taxon>Hexapoda</taxon>
        <taxon>Insecta</taxon>
        <taxon>Pterygota</taxon>
        <taxon>Neoptera</taxon>
        <taxon>Endopterygota</taxon>
        <taxon>Lepidoptera</taxon>
        <taxon>Glossata</taxon>
        <taxon>Ditrysia</taxon>
        <taxon>Tineoidea</taxon>
        <taxon>Psychidae</taxon>
        <taxon>Oiketicinae</taxon>
        <taxon>Eumeta</taxon>
    </lineage>
</organism>
<keyword evidence="3" id="KW-1185">Reference proteome</keyword>
<sequence length="284" mass="30561">MRLPPSAKTSSAKSTTALLTVILQLAYRPGRLGIMNRVSLAREVVDRNAPPNAPQRTAAEVSTEQPYLLETTEKSRRGRVVQPLTGGGRRAAGGLGGFLRRPRRRGLAFDQSRHSRHALIISGVCIVVGARRRAHAHARAPCGAATKGPYGARGERAAAKGRGPPPVTVGPRTIREGAARLPLPVYCTCALAPNGDYELPETSGILLGVVRTEEVADDVIAADANGKGICRRRPARRAGREEQIKFREEAHGAYSMIPARAPPLYTRVFASNDTVILKKIIMFS</sequence>